<dbReference type="GeneID" id="28742135"/>
<evidence type="ECO:0000259" key="1">
    <source>
        <dbReference type="Pfam" id="PF07859"/>
    </source>
</evidence>
<keyword evidence="3" id="KW-1185">Reference proteome</keyword>
<comment type="caution">
    <text evidence="2">The sequence shown here is derived from an EMBL/GenBank/DDBJ whole genome shotgun (WGS) entry which is preliminary data.</text>
</comment>
<dbReference type="GO" id="GO:0004806">
    <property type="term" value="F:triacylglycerol lipase activity"/>
    <property type="evidence" value="ECO:0007669"/>
    <property type="project" value="TreeGrafter"/>
</dbReference>
<dbReference type="VEuPathDB" id="FungiDB:AB675_9697"/>
<proteinExistence type="predicted"/>
<dbReference type="InterPro" id="IPR013094">
    <property type="entry name" value="AB_hydrolase_3"/>
</dbReference>
<dbReference type="PANTHER" id="PTHR23025:SF3">
    <property type="entry name" value="HORMONE-SENSITIVE LIPASE"/>
    <property type="match status" value="1"/>
</dbReference>
<dbReference type="GO" id="GO:0019433">
    <property type="term" value="P:triglyceride catabolic process"/>
    <property type="evidence" value="ECO:0007669"/>
    <property type="project" value="TreeGrafter"/>
</dbReference>
<protein>
    <submittedName>
        <fullName evidence="2">AB hydrolase superfamily protein B1A11.02</fullName>
    </submittedName>
</protein>
<dbReference type="OrthoDB" id="408631at2759"/>
<dbReference type="STRING" id="1664694.A0A0N1HXD0"/>
<dbReference type="AlphaFoldDB" id="A0A0N1HXD0"/>
<dbReference type="InterPro" id="IPR029058">
    <property type="entry name" value="AB_hydrolase_fold"/>
</dbReference>
<dbReference type="Gene3D" id="3.40.50.1820">
    <property type="entry name" value="alpha/beta hydrolase"/>
    <property type="match status" value="1"/>
</dbReference>
<gene>
    <name evidence="2" type="ORF">AB675_9697</name>
</gene>
<dbReference type="RefSeq" id="XP_018002566.1">
    <property type="nucleotide sequence ID" value="XM_018150255.1"/>
</dbReference>
<keyword evidence="2" id="KW-0378">Hydrolase</keyword>
<reference evidence="2 3" key="1">
    <citation type="submission" date="2015-06" db="EMBL/GenBank/DDBJ databases">
        <title>Draft genome of the ant-associated black yeast Phialophora attae CBS 131958.</title>
        <authorList>
            <person name="Moreno L.F."/>
            <person name="Stielow B.J."/>
            <person name="de Hoog S."/>
            <person name="Vicente V.A."/>
            <person name="Weiss V.A."/>
            <person name="de Vries M."/>
            <person name="Cruz L.M."/>
            <person name="Souza E.M."/>
        </authorList>
    </citation>
    <scope>NUCLEOTIDE SEQUENCE [LARGE SCALE GENOMIC DNA]</scope>
    <source>
        <strain evidence="2 3">CBS 131958</strain>
    </source>
</reference>
<feature type="domain" description="Alpha/beta hydrolase fold-3" evidence="1">
    <location>
        <begin position="98"/>
        <end position="314"/>
    </location>
</feature>
<sequence>MAFLDIDPSVFDPASITEETKKFNKAAVDMMIGAPKWYEVGAPKYRAMRAAGETPLPAATYLDTAEDIDIPSRDANRSIPCRVLRPQSTSKPIAGVFLHIHGGGWVLQDQRSQDPPLQQLANSTNLLFLSVGYRLAPEDPFPAGPNDCYDVAEHLVRHSTEQFGAPLCFTGGESAGGHLAMLVALHLLQHESSELNSFRFKGLLLHFGCFTFSWLPHMHNWRQEGPCLVLDKDLMEHYRDAFLPNWTQATLEDPKVSPIYADLESLRGKLPPALYTCGTEDPLLDDTIFMSAKWRAAGAEAVVKIVPGVPHGFIFFPRDNKGARAEEGMAAVEAFIARHLEGR</sequence>
<dbReference type="PANTHER" id="PTHR23025">
    <property type="entry name" value="TRIACYLGLYCEROL LIPASE"/>
    <property type="match status" value="1"/>
</dbReference>
<accession>A0A0N1HXD0</accession>
<organism evidence="2 3">
    <name type="scientific">Cyphellophora attinorum</name>
    <dbReference type="NCBI Taxonomy" id="1664694"/>
    <lineage>
        <taxon>Eukaryota</taxon>
        <taxon>Fungi</taxon>
        <taxon>Dikarya</taxon>
        <taxon>Ascomycota</taxon>
        <taxon>Pezizomycotina</taxon>
        <taxon>Eurotiomycetes</taxon>
        <taxon>Chaetothyriomycetidae</taxon>
        <taxon>Chaetothyriales</taxon>
        <taxon>Cyphellophoraceae</taxon>
        <taxon>Cyphellophora</taxon>
    </lineage>
</organism>
<dbReference type="Proteomes" id="UP000038010">
    <property type="component" value="Unassembled WGS sequence"/>
</dbReference>
<evidence type="ECO:0000313" key="2">
    <source>
        <dbReference type="EMBL" id="KPI42603.1"/>
    </source>
</evidence>
<dbReference type="GO" id="GO:0004771">
    <property type="term" value="F:sterol ester esterase activity"/>
    <property type="evidence" value="ECO:0007669"/>
    <property type="project" value="TreeGrafter"/>
</dbReference>
<dbReference type="GO" id="GO:0005829">
    <property type="term" value="C:cytosol"/>
    <property type="evidence" value="ECO:0007669"/>
    <property type="project" value="TreeGrafter"/>
</dbReference>
<evidence type="ECO:0000313" key="3">
    <source>
        <dbReference type="Proteomes" id="UP000038010"/>
    </source>
</evidence>
<dbReference type="SUPFAM" id="SSF53474">
    <property type="entry name" value="alpha/beta-Hydrolases"/>
    <property type="match status" value="1"/>
</dbReference>
<name>A0A0N1HXD0_9EURO</name>
<dbReference type="EMBL" id="LFJN01000007">
    <property type="protein sequence ID" value="KPI42603.1"/>
    <property type="molecule type" value="Genomic_DNA"/>
</dbReference>
<dbReference type="Pfam" id="PF07859">
    <property type="entry name" value="Abhydrolase_3"/>
    <property type="match status" value="1"/>
</dbReference>